<accession>A0A372FXG8</accession>
<reference evidence="1 2" key="1">
    <citation type="submission" date="2018-08" db="EMBL/GenBank/DDBJ databases">
        <title>Verrucosispora craniellae sp. nov., isolated from a marine sponge in the South China Sea.</title>
        <authorList>
            <person name="Li L."/>
            <person name="Lin H.W."/>
        </authorList>
    </citation>
    <scope>NUCLEOTIDE SEQUENCE [LARGE SCALE GENOMIC DNA]</scope>
    <source>
        <strain evidence="1 2">LHW63014</strain>
    </source>
</reference>
<comment type="caution">
    <text evidence="1">The sequence shown here is derived from an EMBL/GenBank/DDBJ whole genome shotgun (WGS) entry which is preliminary data.</text>
</comment>
<evidence type="ECO:0000313" key="2">
    <source>
        <dbReference type="Proteomes" id="UP000262621"/>
    </source>
</evidence>
<protein>
    <submittedName>
        <fullName evidence="1">Uncharacterized protein</fullName>
    </submittedName>
</protein>
<organism evidence="1 2">
    <name type="scientific">Micromonospora craniellae</name>
    <dbReference type="NCBI Taxonomy" id="2294034"/>
    <lineage>
        <taxon>Bacteria</taxon>
        <taxon>Bacillati</taxon>
        <taxon>Actinomycetota</taxon>
        <taxon>Actinomycetes</taxon>
        <taxon>Micromonosporales</taxon>
        <taxon>Micromonosporaceae</taxon>
        <taxon>Micromonospora</taxon>
    </lineage>
</organism>
<sequence length="67" mass="7343">MAVTAVDYTDEIDLDELVGGVHSAFPLDALPPPEKRSELSTMIGDALHPETRFREHVRVTVLTGRIG</sequence>
<keyword evidence="2" id="KW-1185">Reference proteome</keyword>
<proteinExistence type="predicted"/>
<name>A0A372FXG8_9ACTN</name>
<gene>
    <name evidence="1" type="ORF">D0Q02_16540</name>
</gene>
<evidence type="ECO:0000313" key="1">
    <source>
        <dbReference type="EMBL" id="RFS45492.1"/>
    </source>
</evidence>
<dbReference type="EMBL" id="QVFU01000016">
    <property type="protein sequence ID" value="RFS45492.1"/>
    <property type="molecule type" value="Genomic_DNA"/>
</dbReference>
<dbReference type="AlphaFoldDB" id="A0A372FXG8"/>
<dbReference type="Proteomes" id="UP000262621">
    <property type="component" value="Unassembled WGS sequence"/>
</dbReference>